<dbReference type="GO" id="GO:0016757">
    <property type="term" value="F:glycosyltransferase activity"/>
    <property type="evidence" value="ECO:0007669"/>
    <property type="project" value="UniProtKB-KW"/>
</dbReference>
<name>A0ABT9HP57_9SPHN</name>
<feature type="region of interest" description="Disordered" evidence="1">
    <location>
        <begin position="397"/>
        <end position="419"/>
    </location>
</feature>
<dbReference type="EMBL" id="JAVAIM010000001">
    <property type="protein sequence ID" value="MDP4574927.1"/>
    <property type="molecule type" value="Genomic_DNA"/>
</dbReference>
<dbReference type="InterPro" id="IPR007345">
    <property type="entry name" value="Polysacch_pyruvyl_Trfase"/>
</dbReference>
<dbReference type="EC" id="2.4.-.-" evidence="3"/>
<proteinExistence type="predicted"/>
<evidence type="ECO:0000313" key="4">
    <source>
        <dbReference type="Proteomes" id="UP001240639"/>
    </source>
</evidence>
<protein>
    <submittedName>
        <fullName evidence="3">Polysaccharide pyruvyl transferase family protein</fullName>
        <ecNumber evidence="3">2.4.-.-</ecNumber>
    </submittedName>
</protein>
<dbReference type="Pfam" id="PF04230">
    <property type="entry name" value="PS_pyruv_trans"/>
    <property type="match status" value="1"/>
</dbReference>
<keyword evidence="3" id="KW-0808">Transferase</keyword>
<feature type="domain" description="Polysaccharide pyruvyl transferase" evidence="2">
    <location>
        <begin position="14"/>
        <end position="331"/>
    </location>
</feature>
<dbReference type="PANTHER" id="PTHR36836:SF1">
    <property type="entry name" value="COLANIC ACID BIOSYNTHESIS PROTEIN WCAK"/>
    <property type="match status" value="1"/>
</dbReference>
<sequence length="419" mass="45905">MTTIALLNVKYSPNLGDGIIAECLENEIRRLLPDADVVSVDLAGREAFGTGLDDHRGAVLTFLDKLPRGLRSLIVPLAVGALIRLRYRSSWQCLLRQADYAVLGGGQLLADADLNFPLKIDGVMHEVRKRGIPTAIFGVGVAENMSRRGHALFADALSNARLAHVATRDRHSQANWNTRFEPATKMSAKLCCDPGLLCCDLYREVQPRDRRQAPTIGLGITHPRTLALHGGSSGNISFEAAQAFWIELCRMLRDKGHAVELFTTGPADDTEFLQAIYRATRELGVAQAPRPRRPAELARTIARFDAVAAHRLHANIVAYSFRIPNVVLRWDRKVDAFMTSVGRERFVADAAEGQARLVANTIEKALSEGVDRSRHGRTLDAARASIESCLSALMAKSPDVADERPSQVEDALRPRPAAG</sequence>
<reference evidence="3 4" key="1">
    <citation type="submission" date="2023-08" db="EMBL/GenBank/DDBJ databases">
        <title>genomic of G39.</title>
        <authorList>
            <person name="Wang Y."/>
        </authorList>
    </citation>
    <scope>NUCLEOTIDE SEQUENCE [LARGE SCALE GENOMIC DNA]</scope>
    <source>
        <strain evidence="3 4">G39</strain>
    </source>
</reference>
<keyword evidence="3" id="KW-0328">Glycosyltransferase</keyword>
<dbReference type="PANTHER" id="PTHR36836">
    <property type="entry name" value="COLANIC ACID BIOSYNTHESIS PROTEIN WCAK"/>
    <property type="match status" value="1"/>
</dbReference>
<keyword evidence="4" id="KW-1185">Reference proteome</keyword>
<comment type="caution">
    <text evidence="3">The sequence shown here is derived from an EMBL/GenBank/DDBJ whole genome shotgun (WGS) entry which is preliminary data.</text>
</comment>
<dbReference type="RefSeq" id="WP_305932283.1">
    <property type="nucleotide sequence ID" value="NZ_JAVAIM010000001.1"/>
</dbReference>
<accession>A0ABT9HP57</accession>
<evidence type="ECO:0000259" key="2">
    <source>
        <dbReference type="Pfam" id="PF04230"/>
    </source>
</evidence>
<organism evidence="3 4">
    <name type="scientific">Qipengyuania profundimaris</name>
    <dbReference type="NCBI Taxonomy" id="3067652"/>
    <lineage>
        <taxon>Bacteria</taxon>
        <taxon>Pseudomonadati</taxon>
        <taxon>Pseudomonadota</taxon>
        <taxon>Alphaproteobacteria</taxon>
        <taxon>Sphingomonadales</taxon>
        <taxon>Erythrobacteraceae</taxon>
        <taxon>Qipengyuania</taxon>
    </lineage>
</organism>
<evidence type="ECO:0000313" key="3">
    <source>
        <dbReference type="EMBL" id="MDP4574927.1"/>
    </source>
</evidence>
<evidence type="ECO:0000256" key="1">
    <source>
        <dbReference type="SAM" id="MobiDB-lite"/>
    </source>
</evidence>
<dbReference type="Proteomes" id="UP001240639">
    <property type="component" value="Unassembled WGS sequence"/>
</dbReference>
<feature type="compositionally biased region" description="Basic and acidic residues" evidence="1">
    <location>
        <begin position="399"/>
        <end position="413"/>
    </location>
</feature>
<gene>
    <name evidence="3" type="ORF">Q9K02_07225</name>
</gene>